<feature type="compositionally biased region" description="Gly residues" evidence="4">
    <location>
        <begin position="898"/>
        <end position="910"/>
    </location>
</feature>
<dbReference type="InterPro" id="IPR029058">
    <property type="entry name" value="AB_hydrolase_fold"/>
</dbReference>
<gene>
    <name evidence="7" type="ORF">PS9374_04776</name>
</gene>
<feature type="transmembrane region" description="Helical" evidence="5">
    <location>
        <begin position="2699"/>
        <end position="2721"/>
    </location>
</feature>
<feature type="domain" description="Carrier" evidence="6">
    <location>
        <begin position="1007"/>
        <end position="1082"/>
    </location>
</feature>
<dbReference type="InterPro" id="IPR020806">
    <property type="entry name" value="PKS_PP-bd"/>
</dbReference>
<proteinExistence type="predicted"/>
<dbReference type="InterPro" id="IPR042099">
    <property type="entry name" value="ANL_N_sf"/>
</dbReference>
<dbReference type="InterPro" id="IPR023213">
    <property type="entry name" value="CAT-like_dom_sf"/>
</dbReference>
<evidence type="ECO:0000256" key="3">
    <source>
        <dbReference type="ARBA" id="ARBA00022553"/>
    </source>
</evidence>
<keyword evidence="5" id="KW-1133">Transmembrane helix</keyword>
<feature type="transmembrane region" description="Helical" evidence="5">
    <location>
        <begin position="2490"/>
        <end position="2511"/>
    </location>
</feature>
<dbReference type="GO" id="GO:0008610">
    <property type="term" value="P:lipid biosynthetic process"/>
    <property type="evidence" value="ECO:0007669"/>
    <property type="project" value="UniProtKB-ARBA"/>
</dbReference>
<sequence length="2879" mass="301943">MTEVTQDRIAELVRSRFAAARAAAEAPGAAADAPGAAGIPALSAADMPLSPAQERLWFLARLEPDTPAYNVPLALRLSGPVDVAALTAAVAELAERHWILRGVVDGTRVRPAGGVPVPVVDVEPAELERELAEHAWRPFRLDAEPPMRAALFRAGGDEYVLALILHHIATDAWSERLLLQDLAALYAARLGLAPQPEPPALQYADVAAWEAGRSEDWRAEDDLDWWTRRLAGLPPVLDLPVARPRPDVPTWEGAAVAFEVPADLAAKVRAVAGTTPFMVFLAGLQTLLSRLSGGDDIAVGVPDAGRHHPDTEGVVGCFINTLVIRTDTSGDPTGAELLARARTAALDAFAHARTPFERIVERLQPERNLSVTPLFQVMLNVYDTGAPVSLPGVEVRPEPLPVPTAKFDLNLTVGDDGERFSGELRYRTDLFEETVVRQLVDWYLALLDGMLTDPDAPVLLPAGPDLHGPAGDPPADAPLHALVERAAEAFPDAVAVVSPGRAPLGYAELERRANQVAHWLLECGVRPQEPVGVLMERRPELAVALLGILKAGAAYLPLDPVYPARRTEAVLAAAGARIVLTEAEVADAADRPAHRPDVAVPPDHLAYVIYTSGSTGEPKGVAVEHRQITHYLGAVNGRLPEGAGSFALVSTAAADLGLTNVLCALTSGATLHLVDHETATDPAAYAAHLAAHPVDVVKMVPSQLELLGVDALPRKLLILAGEAVPRDLVERVRAARPSLDVQIHYGPTETTVSALACDGAETASGAVPLGRPLPGVRCRVVDSAGRPLPHGVPGELWIGGPGVARGYLGRPDLTAQRFTDGWYRTGDRVRVNPAGLVEFLGRIDDQVKVRGFRVELGEVTAALRALPQVAEAFVQPVGTGAQRRLAAWVTPSREGSRDAGGPGDPGGAGSTAGAVDAADAADAADAMDTVDAVDAVGAAGAAGAAGTMGAVGAVDVAAIRAALRERLPDYMVPSAIGVLEALPLTPNGKVDRAALPVPEAGPVARVPLGTPQEHLVAEVWAEVLDLPQVWADDDFFALGGHSFAATRVVGRLRESLGAPVAVRLLFEHPVLADLAAALPRPAAAPAVRRARADGPVPLSGVQARLWFLAQLEPESTAYNVPLALRLRGPLRAEALLGAVRDLAERHHVLRSVIDDSGAEPVLVVRPAEDVPVSTAEIGPAEVEDAVAAHLATPFALDREPPMRAVLLAVGETEHVLSLTFHHIATDAWTRGLLLSELAALYAARLGLRPPPEPPPAQYAEVAPVPDLAELDWWAERLRGLPPVLDLPADRPRPAVADPGGASVDLELPAELSERVRAVAAAYRATPFIVLLAALQALLARLSAGTDIAVGVPVAGRDHPDTEGVVGCFLNTVVVRTDVGGDPTGRELLARVRESSLGAFAHASAPFDRVVDRLRPERNLSATPLFQVMLNYVPGTGGPELPGLEAAGIEPPERTAKFDLNWYVVDDGPGRPLRGGLGYRTDLFGEATAARFTRWYLALLDGMLADLDAPVGAQPLEPVTGPILAGELLPEAGAGQVPPGGLTAEAVAGRVPSGGLTAEAATGRVPAGDPSPVAADVPVHRLIERWVDASPDAPAVVGADRSLTYAELESEANRIAHWLLEGGTGADEPVGVLLEPGAGLACALFGIQKSGGGYLPMDPAYPAARIAAMLDAAGVRAVITTAEFAGLIGPDRRVLALDRLPSLPRTRPEIGVRPEHLHHVIFTSGSTGTPKAVAVEHRSVTGYLNGMLPRIGVPGGSYAVVSTPAADFGLTCVFGALTTGGTVHLVPRETAMDPEAFAGYLSAHRVDVVKCVPSHLELLASGGDLAAVLPEKLLILAGEACPWDLVERARAARPGLRIQSHYGHTESTMICLVCETEEVEAEHRTGIVPLGRPLPGVYGHLVDAELRPVPVGVPGELVVGGPGVTRGYIGLPELTAERFVPDPLTGRGRCYRSGDLLRVTADGRVEFRGRVDDQVKVRGYRVELGEVVAALRALPQIAEAVVLPVGEGKARQLAAWVTPSAGSAGGTREDAGSTGGARGNTGSTGGARGSTGNAGNAGSTVDTAAVRSALRDRLPDYMVPTQFVVLDRLPLNPNGKIDRAALPEPQPETAEFVPPSTAAEELVARVWAQVLGVPEVGANDDFFALGGDSFAAVRVVKEIGGGLRVIDLFTRPTVAELAAFLGDKDGGGLLHRLSGGRTSEFTLVCVPYGGGSAAVYQPLAWALGEQVEVLAAELPGHDPARPDEAPLPLEELVEILAAEATGTASGPIAVYGHCVGSALAVALARRLEADGVPVLGVITGGSFPAAQQLPGLTRRFFRGDRWVSDRMFRDALRATGGLQDDMDEAAVRAAVRAMRHDATEAREWFGRELEAGGAPLRAPILCVVGERDRATELHEERYAEWAVFAPRVEPAVLPRAGHYFLRHQAEPLAALVVEHLRRWASGKLPDPVRPPERTGLRPFYTVAGGQFVSAVGTALSSFALGVWAYQLSGRILDLALVVMLSQIPAVILTPLGGALADRVDRRRVMLACDAVSGLATAALVLLLVTGRLELWSVCAIVGVTSMVTAFQQPAYLAAVAQLVPKPYLPQANALANLGFGVGNVVAPLAGGALIGVFGLSAVVAIDVVSFGVGVVTLLAVRFPDRLFHRQEETFGAALTGGWRFLNRRRPLLVMAFYFAVVNFCTALMWVLITPVVLAIGSPAALGTVTAVGGLGAAVGTGVVLIWGGTRRRATGMVGFVVGSGVGVVLMGAWPAVWLIAAGLFLRLACMSIGNAHWLSIIQVKVGPELQGRVLAVNVMLATAMQPLGFLAAGPLADWAQRHTSGPGRGAAAVLLVSGVFLVVWGLLGLRYRKLHHLEDLVPDAAPPPEAAADLDAIQAEVLGR</sequence>
<dbReference type="Proteomes" id="UP000077701">
    <property type="component" value="Unassembled WGS sequence"/>
</dbReference>
<feature type="compositionally biased region" description="Low complexity" evidence="4">
    <location>
        <begin position="2049"/>
        <end position="2058"/>
    </location>
</feature>
<dbReference type="FunFam" id="1.10.1200.10:FF:000005">
    <property type="entry name" value="Nonribosomal peptide synthetase 1"/>
    <property type="match status" value="1"/>
</dbReference>
<dbReference type="InterPro" id="IPR009081">
    <property type="entry name" value="PP-bd_ACP"/>
</dbReference>
<dbReference type="SUPFAM" id="SSF53474">
    <property type="entry name" value="alpha/beta-Hydrolases"/>
    <property type="match status" value="1"/>
</dbReference>
<dbReference type="SMART" id="SM00823">
    <property type="entry name" value="PKS_PP"/>
    <property type="match status" value="2"/>
</dbReference>
<dbReference type="Gene3D" id="1.10.1200.10">
    <property type="entry name" value="ACP-like"/>
    <property type="match status" value="2"/>
</dbReference>
<dbReference type="InterPro" id="IPR001031">
    <property type="entry name" value="Thioesterase"/>
</dbReference>
<evidence type="ECO:0000256" key="1">
    <source>
        <dbReference type="ARBA" id="ARBA00001957"/>
    </source>
</evidence>
<dbReference type="Gene3D" id="1.20.1250.20">
    <property type="entry name" value="MFS general substrate transporter like domains"/>
    <property type="match status" value="1"/>
</dbReference>
<feature type="transmembrane region" description="Helical" evidence="5">
    <location>
        <begin position="2611"/>
        <end position="2635"/>
    </location>
</feature>
<dbReference type="Pfam" id="PF00501">
    <property type="entry name" value="AMP-binding"/>
    <property type="match status" value="2"/>
</dbReference>
<evidence type="ECO:0000313" key="7">
    <source>
        <dbReference type="EMBL" id="GAT69106.1"/>
    </source>
</evidence>
<dbReference type="InterPro" id="IPR010071">
    <property type="entry name" value="AA_adenyl_dom"/>
</dbReference>
<feature type="domain" description="Carrier" evidence="6">
    <location>
        <begin position="2113"/>
        <end position="2184"/>
    </location>
</feature>
<dbReference type="InterPro" id="IPR045851">
    <property type="entry name" value="AMP-bd_C_sf"/>
</dbReference>
<dbReference type="PROSITE" id="PS50075">
    <property type="entry name" value="CARRIER"/>
    <property type="match status" value="2"/>
</dbReference>
<dbReference type="PANTHER" id="PTHR45527:SF1">
    <property type="entry name" value="FATTY ACID SYNTHASE"/>
    <property type="match status" value="1"/>
</dbReference>
<keyword evidence="3" id="KW-0597">Phosphoprotein</keyword>
<dbReference type="InterPro" id="IPR036259">
    <property type="entry name" value="MFS_trans_sf"/>
</dbReference>
<dbReference type="Gene3D" id="3.40.50.1820">
    <property type="entry name" value="alpha/beta hydrolase"/>
    <property type="match status" value="1"/>
</dbReference>
<keyword evidence="5" id="KW-0812">Transmembrane</keyword>
<evidence type="ECO:0000259" key="6">
    <source>
        <dbReference type="PROSITE" id="PS50075"/>
    </source>
</evidence>
<dbReference type="InterPro" id="IPR001242">
    <property type="entry name" value="Condensation_dom"/>
</dbReference>
<dbReference type="EMBL" id="BDCX01000012">
    <property type="protein sequence ID" value="GAT69106.1"/>
    <property type="molecule type" value="Genomic_DNA"/>
</dbReference>
<dbReference type="GO" id="GO:0031177">
    <property type="term" value="F:phosphopantetheine binding"/>
    <property type="evidence" value="ECO:0007669"/>
    <property type="project" value="InterPro"/>
</dbReference>
<feature type="transmembrane region" description="Helical" evidence="5">
    <location>
        <begin position="2458"/>
        <end position="2484"/>
    </location>
</feature>
<dbReference type="InterPro" id="IPR000873">
    <property type="entry name" value="AMP-dep_synth/lig_dom"/>
</dbReference>
<dbReference type="Pfam" id="PF00668">
    <property type="entry name" value="Condensation"/>
    <property type="match status" value="2"/>
</dbReference>
<dbReference type="NCBIfam" id="TIGR01733">
    <property type="entry name" value="AA-adenyl-dom"/>
    <property type="match status" value="2"/>
</dbReference>
<dbReference type="CDD" id="cd19531">
    <property type="entry name" value="LCL_NRPS-like"/>
    <property type="match status" value="2"/>
</dbReference>
<dbReference type="Gene3D" id="3.40.50.980">
    <property type="match status" value="2"/>
</dbReference>
<organism evidence="7 8">
    <name type="scientific">Planomonospora sphaerica</name>
    <dbReference type="NCBI Taxonomy" id="161355"/>
    <lineage>
        <taxon>Bacteria</taxon>
        <taxon>Bacillati</taxon>
        <taxon>Actinomycetota</taxon>
        <taxon>Actinomycetes</taxon>
        <taxon>Streptosporangiales</taxon>
        <taxon>Streptosporangiaceae</taxon>
        <taxon>Planomonospora</taxon>
    </lineage>
</organism>
<feature type="transmembrane region" description="Helical" evidence="5">
    <location>
        <begin position="2549"/>
        <end position="2574"/>
    </location>
</feature>
<dbReference type="Pfam" id="PF00550">
    <property type="entry name" value="PP-binding"/>
    <property type="match status" value="2"/>
</dbReference>
<dbReference type="InterPro" id="IPR036736">
    <property type="entry name" value="ACP-like_sf"/>
</dbReference>
<dbReference type="FunFam" id="3.40.50.980:FF:000001">
    <property type="entry name" value="Non-ribosomal peptide synthetase"/>
    <property type="match status" value="1"/>
</dbReference>
<dbReference type="PANTHER" id="PTHR45527">
    <property type="entry name" value="NONRIBOSOMAL PEPTIDE SYNTHETASE"/>
    <property type="match status" value="1"/>
</dbReference>
<reference evidence="8" key="2">
    <citation type="submission" date="2016-04" db="EMBL/GenBank/DDBJ databases">
        <title>Planomonospora sphaerica JCM9374 whole genome shotgun sequence.</title>
        <authorList>
            <person name="Suzuki T."/>
            <person name="Dohra H."/>
            <person name="Kodani S."/>
        </authorList>
    </citation>
    <scope>NUCLEOTIDE SEQUENCE [LARGE SCALE GENOMIC DNA]</scope>
    <source>
        <strain evidence="8">JCM 9374</strain>
    </source>
</reference>
<keyword evidence="2" id="KW-0596">Phosphopantetheine</keyword>
<feature type="transmembrane region" description="Helical" evidence="5">
    <location>
        <begin position="2523"/>
        <end position="2543"/>
    </location>
</feature>
<dbReference type="PROSITE" id="PS00455">
    <property type="entry name" value="AMP_BINDING"/>
    <property type="match status" value="2"/>
</dbReference>
<comment type="caution">
    <text evidence="7">The sequence shown here is derived from an EMBL/GenBank/DDBJ whole genome shotgun (WGS) entry which is preliminary data.</text>
</comment>
<dbReference type="Gene3D" id="3.30.559.10">
    <property type="entry name" value="Chloramphenicol acetyltransferase-like domain"/>
    <property type="match status" value="2"/>
</dbReference>
<dbReference type="SUPFAM" id="SSF47336">
    <property type="entry name" value="ACP-like"/>
    <property type="match status" value="1"/>
</dbReference>
<feature type="region of interest" description="Disordered" evidence="4">
    <location>
        <begin position="889"/>
        <end position="914"/>
    </location>
</feature>
<evidence type="ECO:0000256" key="5">
    <source>
        <dbReference type="SAM" id="Phobius"/>
    </source>
</evidence>
<dbReference type="SUPFAM" id="SSF103473">
    <property type="entry name" value="MFS general substrate transporter"/>
    <property type="match status" value="1"/>
</dbReference>
<dbReference type="SUPFAM" id="SSF56801">
    <property type="entry name" value="Acetyl-CoA synthetase-like"/>
    <property type="match status" value="2"/>
</dbReference>
<dbReference type="SUPFAM" id="SSF52777">
    <property type="entry name" value="CoA-dependent acyltransferases"/>
    <property type="match status" value="4"/>
</dbReference>
<dbReference type="Gene3D" id="3.30.300.30">
    <property type="match status" value="2"/>
</dbReference>
<dbReference type="InterPro" id="IPR011701">
    <property type="entry name" value="MFS"/>
</dbReference>
<evidence type="ECO:0000313" key="8">
    <source>
        <dbReference type="Proteomes" id="UP000077701"/>
    </source>
</evidence>
<accession>A0A171DJW6</accession>
<dbReference type="CDD" id="cd05930">
    <property type="entry name" value="A_NRPS"/>
    <property type="match status" value="2"/>
</dbReference>
<dbReference type="Gene3D" id="3.40.50.12780">
    <property type="entry name" value="N-terminal domain of ligase-like"/>
    <property type="match status" value="1"/>
</dbReference>
<dbReference type="GO" id="GO:0044550">
    <property type="term" value="P:secondary metabolite biosynthetic process"/>
    <property type="evidence" value="ECO:0007669"/>
    <property type="project" value="TreeGrafter"/>
</dbReference>
<feature type="transmembrane region" description="Helical" evidence="5">
    <location>
        <begin position="2728"/>
        <end position="2748"/>
    </location>
</feature>
<feature type="compositionally biased region" description="Gly residues" evidence="4">
    <location>
        <begin position="2032"/>
        <end position="2048"/>
    </location>
</feature>
<dbReference type="GO" id="GO:0005829">
    <property type="term" value="C:cytosol"/>
    <property type="evidence" value="ECO:0007669"/>
    <property type="project" value="TreeGrafter"/>
</dbReference>
<dbReference type="GO" id="GO:0043041">
    <property type="term" value="P:amino acid activation for nonribosomal peptide biosynthetic process"/>
    <property type="evidence" value="ECO:0007669"/>
    <property type="project" value="TreeGrafter"/>
</dbReference>
<dbReference type="InterPro" id="IPR020845">
    <property type="entry name" value="AMP-binding_CS"/>
</dbReference>
<dbReference type="GO" id="GO:0022857">
    <property type="term" value="F:transmembrane transporter activity"/>
    <property type="evidence" value="ECO:0007669"/>
    <property type="project" value="InterPro"/>
</dbReference>
<dbReference type="Gene3D" id="3.30.559.30">
    <property type="entry name" value="Nonribosomal peptide synthetase, condensation domain"/>
    <property type="match status" value="2"/>
</dbReference>
<dbReference type="FunFam" id="3.30.300.30:FF:000015">
    <property type="entry name" value="Nonribosomal peptide synthase SidD"/>
    <property type="match status" value="1"/>
</dbReference>
<evidence type="ECO:0000256" key="2">
    <source>
        <dbReference type="ARBA" id="ARBA00022450"/>
    </source>
</evidence>
<name>A0A171DJW6_9ACTN</name>
<comment type="cofactor">
    <cofactor evidence="1">
        <name>pantetheine 4'-phosphate</name>
        <dbReference type="ChEBI" id="CHEBI:47942"/>
    </cofactor>
</comment>
<dbReference type="Gene3D" id="2.30.38.10">
    <property type="entry name" value="Luciferase, Domain 3"/>
    <property type="match status" value="1"/>
</dbReference>
<feature type="region of interest" description="Disordered" evidence="4">
    <location>
        <begin position="2018"/>
        <end position="2058"/>
    </location>
</feature>
<feature type="transmembrane region" description="Helical" evidence="5">
    <location>
        <begin position="2788"/>
        <end position="2811"/>
    </location>
</feature>
<feature type="transmembrane region" description="Helical" evidence="5">
    <location>
        <begin position="2823"/>
        <end position="2842"/>
    </location>
</feature>
<keyword evidence="8" id="KW-1185">Reference proteome</keyword>
<feature type="transmembrane region" description="Helical" evidence="5">
    <location>
        <begin position="2666"/>
        <end position="2687"/>
    </location>
</feature>
<dbReference type="Pfam" id="PF07690">
    <property type="entry name" value="MFS_1"/>
    <property type="match status" value="1"/>
</dbReference>
<keyword evidence="5" id="KW-0472">Membrane</keyword>
<dbReference type="SMART" id="SM00824">
    <property type="entry name" value="PKS_TE"/>
    <property type="match status" value="1"/>
</dbReference>
<feature type="transmembrane region" description="Helical" evidence="5">
    <location>
        <begin position="2754"/>
        <end position="2776"/>
    </location>
</feature>
<protein>
    <submittedName>
        <fullName evidence="7">Non-ribosomal peptide synthetase</fullName>
    </submittedName>
</protein>
<evidence type="ECO:0000256" key="4">
    <source>
        <dbReference type="SAM" id="MobiDB-lite"/>
    </source>
</evidence>
<dbReference type="RefSeq" id="WP_068900236.1">
    <property type="nucleotide sequence ID" value="NZ_BDCX01000012.1"/>
</dbReference>
<dbReference type="Pfam" id="PF00975">
    <property type="entry name" value="Thioesterase"/>
    <property type="match status" value="1"/>
</dbReference>
<dbReference type="CDD" id="cd06173">
    <property type="entry name" value="MFS_MefA_like"/>
    <property type="match status" value="1"/>
</dbReference>
<dbReference type="InterPro" id="IPR020802">
    <property type="entry name" value="TesA-like"/>
</dbReference>
<dbReference type="STRING" id="161355.PS9374_04776"/>
<reference evidence="7 8" key="1">
    <citation type="journal article" date="2016" name="Genome Announc.">
        <title>Draft Genome Sequence of Planomonospora sphaerica JCM9374, a Rare Actinomycete.</title>
        <authorList>
            <person name="Dohra H."/>
            <person name="Suzuki T."/>
            <person name="Inoue Y."/>
            <person name="Kodani S."/>
        </authorList>
    </citation>
    <scope>NUCLEOTIDE SEQUENCE [LARGE SCALE GENOMIC DNA]</scope>
    <source>
        <strain evidence="7 8">JCM 9374</strain>
    </source>
</reference>
<dbReference type="GO" id="GO:0003824">
    <property type="term" value="F:catalytic activity"/>
    <property type="evidence" value="ECO:0007669"/>
    <property type="project" value="InterPro"/>
</dbReference>